<evidence type="ECO:0000256" key="7">
    <source>
        <dbReference type="SAM" id="Phobius"/>
    </source>
</evidence>
<dbReference type="RefSeq" id="WP_184152487.1">
    <property type="nucleotide sequence ID" value="NZ_JACHKA010000001.1"/>
</dbReference>
<evidence type="ECO:0000256" key="3">
    <source>
        <dbReference type="ARBA" id="ARBA00022475"/>
    </source>
</evidence>
<keyword evidence="4 7" id="KW-0812">Transmembrane</keyword>
<evidence type="ECO:0000256" key="6">
    <source>
        <dbReference type="ARBA" id="ARBA00023136"/>
    </source>
</evidence>
<dbReference type="Pfam" id="PF01899">
    <property type="entry name" value="MNHE"/>
    <property type="match status" value="1"/>
</dbReference>
<comment type="caution">
    <text evidence="8">The sequence shown here is derived from an EMBL/GenBank/DDBJ whole genome shotgun (WGS) entry which is preliminary data.</text>
</comment>
<organism evidence="8 9">
    <name type="scientific">Sphingobium lignivorans</name>
    <dbReference type="NCBI Taxonomy" id="2735886"/>
    <lineage>
        <taxon>Bacteria</taxon>
        <taxon>Pseudomonadati</taxon>
        <taxon>Pseudomonadota</taxon>
        <taxon>Alphaproteobacteria</taxon>
        <taxon>Sphingomonadales</taxon>
        <taxon>Sphingomonadaceae</taxon>
        <taxon>Sphingobium</taxon>
    </lineage>
</organism>
<sequence length="163" mass="18199">MLRRLFPHPGLFVLLVIVWMLMLNSLTPGGLLLGLVFATLVPIFTGPFWPDRPLLRFGWPMIAYLGIVLWDIVVANFQVAALILFRRNRDLRSHWLFVPLDLTSAEAITTLAGTISLTPGTVSADVSTDGRHLLVHALDVQDEAAEVARIKSRYEARLKGIFP</sequence>
<feature type="transmembrane region" description="Helical" evidence="7">
    <location>
        <begin position="61"/>
        <end position="85"/>
    </location>
</feature>
<keyword evidence="9" id="KW-1185">Reference proteome</keyword>
<dbReference type="EMBL" id="JACHKA010000001">
    <property type="protein sequence ID" value="MBB5985757.1"/>
    <property type="molecule type" value="Genomic_DNA"/>
</dbReference>
<dbReference type="Proteomes" id="UP001138540">
    <property type="component" value="Unassembled WGS sequence"/>
</dbReference>
<proteinExistence type="inferred from homology"/>
<feature type="transmembrane region" description="Helical" evidence="7">
    <location>
        <begin position="30"/>
        <end position="49"/>
    </location>
</feature>
<evidence type="ECO:0000256" key="2">
    <source>
        <dbReference type="ARBA" id="ARBA00006228"/>
    </source>
</evidence>
<dbReference type="InterPro" id="IPR002758">
    <property type="entry name" value="Cation_antiport_E"/>
</dbReference>
<name>A0ABR6NEP3_9SPHN</name>
<evidence type="ECO:0000256" key="1">
    <source>
        <dbReference type="ARBA" id="ARBA00004651"/>
    </source>
</evidence>
<reference evidence="8 9" key="1">
    <citation type="submission" date="2020-08" db="EMBL/GenBank/DDBJ databases">
        <title>Exploring microbial biodiversity for novel pathways involved in the catabolism of aromatic compounds derived from lignin.</title>
        <authorList>
            <person name="Elkins J."/>
        </authorList>
    </citation>
    <scope>NUCLEOTIDE SEQUENCE [LARGE SCALE GENOMIC DNA]</scope>
    <source>
        <strain evidence="8 9">B1D3A</strain>
    </source>
</reference>
<comment type="similarity">
    <text evidence="2">Belongs to the CPA3 antiporters (TC 2.A.63) subunit E family.</text>
</comment>
<keyword evidence="5 7" id="KW-1133">Transmembrane helix</keyword>
<dbReference type="PANTHER" id="PTHR34584">
    <property type="entry name" value="NA(+)/H(+) ANTIPORTER SUBUNIT E1"/>
    <property type="match status" value="1"/>
</dbReference>
<dbReference type="NCBIfam" id="NF006518">
    <property type="entry name" value="PRK08965.1-2"/>
    <property type="match status" value="1"/>
</dbReference>
<evidence type="ECO:0000256" key="4">
    <source>
        <dbReference type="ARBA" id="ARBA00022692"/>
    </source>
</evidence>
<comment type="subcellular location">
    <subcellularLocation>
        <location evidence="1">Cell membrane</location>
        <topology evidence="1">Multi-pass membrane protein</topology>
    </subcellularLocation>
</comment>
<dbReference type="PANTHER" id="PTHR34584:SF1">
    <property type="entry name" value="NA(+)_H(+) ANTIPORTER SUBUNIT E1"/>
    <property type="match status" value="1"/>
</dbReference>
<accession>A0ABR6NEP3</accession>
<keyword evidence="6 7" id="KW-0472">Membrane</keyword>
<feature type="transmembrane region" description="Helical" evidence="7">
    <location>
        <begin position="6"/>
        <end position="23"/>
    </location>
</feature>
<evidence type="ECO:0000313" key="9">
    <source>
        <dbReference type="Proteomes" id="UP001138540"/>
    </source>
</evidence>
<gene>
    <name evidence="8" type="ORF">HNP60_001731</name>
</gene>
<evidence type="ECO:0000256" key="5">
    <source>
        <dbReference type="ARBA" id="ARBA00022989"/>
    </source>
</evidence>
<keyword evidence="3" id="KW-1003">Cell membrane</keyword>
<protein>
    <submittedName>
        <fullName evidence="8">Multicomponent K+:H+ antiporter subunit E</fullName>
    </submittedName>
</protein>
<evidence type="ECO:0000313" key="8">
    <source>
        <dbReference type="EMBL" id="MBB5985757.1"/>
    </source>
</evidence>
<dbReference type="PIRSF" id="PIRSF019239">
    <property type="entry name" value="MrpE"/>
    <property type="match status" value="1"/>
</dbReference>